<dbReference type="OrthoDB" id="9795573at2"/>
<dbReference type="EMBL" id="LKAJ02000001">
    <property type="protein sequence ID" value="MCS5710442.1"/>
    <property type="molecule type" value="Genomic_DNA"/>
</dbReference>
<dbReference type="InterPro" id="IPR011010">
    <property type="entry name" value="DNA_brk_join_enz"/>
</dbReference>
<dbReference type="AlphaFoldDB" id="A0A0Q9YM85"/>
<evidence type="ECO:0000256" key="1">
    <source>
        <dbReference type="ARBA" id="ARBA00008857"/>
    </source>
</evidence>
<feature type="domain" description="Tyr recombinase" evidence="6">
    <location>
        <begin position="203"/>
        <end position="386"/>
    </location>
</feature>
<dbReference type="STRING" id="295108.HT99x_01061"/>
<dbReference type="Proteomes" id="UP000051497">
    <property type="component" value="Unassembled WGS sequence"/>
</dbReference>
<evidence type="ECO:0000256" key="3">
    <source>
        <dbReference type="ARBA" id="ARBA00023125"/>
    </source>
</evidence>
<accession>A0A0Q9YM85</accession>
<dbReference type="PROSITE" id="PS51900">
    <property type="entry name" value="CB"/>
    <property type="match status" value="1"/>
</dbReference>
<dbReference type="InterPro" id="IPR013762">
    <property type="entry name" value="Integrase-like_cat_sf"/>
</dbReference>
<evidence type="ECO:0000256" key="4">
    <source>
        <dbReference type="ARBA" id="ARBA00023172"/>
    </source>
</evidence>
<dbReference type="Gene3D" id="1.10.150.130">
    <property type="match status" value="1"/>
</dbReference>
<dbReference type="Pfam" id="PF00589">
    <property type="entry name" value="Phage_integrase"/>
    <property type="match status" value="1"/>
</dbReference>
<keyword evidence="10" id="KW-1185">Reference proteome</keyword>
<dbReference type="PROSITE" id="PS51898">
    <property type="entry name" value="TYR_RECOMBINASE"/>
    <property type="match status" value="1"/>
</dbReference>
<dbReference type="GO" id="GO:0015074">
    <property type="term" value="P:DNA integration"/>
    <property type="evidence" value="ECO:0007669"/>
    <property type="project" value="UniProtKB-KW"/>
</dbReference>
<evidence type="ECO:0000313" key="8">
    <source>
        <dbReference type="EMBL" id="KRG21867.1"/>
    </source>
</evidence>
<proteinExistence type="inferred from homology"/>
<dbReference type="Gene3D" id="3.30.160.390">
    <property type="entry name" value="Integrase, DNA-binding domain"/>
    <property type="match status" value="1"/>
</dbReference>
<evidence type="ECO:0000259" key="6">
    <source>
        <dbReference type="PROSITE" id="PS51898"/>
    </source>
</evidence>
<dbReference type="Pfam" id="PF13356">
    <property type="entry name" value="Arm-DNA-bind_3"/>
    <property type="match status" value="1"/>
</dbReference>
<dbReference type="InterPro" id="IPR044068">
    <property type="entry name" value="CB"/>
</dbReference>
<dbReference type="PANTHER" id="PTHR30629:SF2">
    <property type="entry name" value="PROPHAGE INTEGRASE INTS-RELATED"/>
    <property type="match status" value="1"/>
</dbReference>
<name>A0A0Q9YM85_9GAMM</name>
<sequence length="395" mass="45547">MALSDTKVRSLKPREKAYKVADEKGLYLQITPTNAKYWRFKFRFAGKEKKLALGVYPDVSLADARNKRDEARKLLANDVDPSFHKKEKKRSLKLLAENSFESVALEWHIKFSNKWTPDHADRILQRLKKDVFPWIGNRPISGINAPELLSVLRRIEDRGAIETAHRTLQNCGQIFRYAIATGRAERDISSDLRGALQPVKQRHHASITDPKAIGSLLRAINDYQGHFVTKCALRLAPLVFVRPGELRQAEWAEFNFETNEWHIPAQKMKMREKHIVPLSRQALTILNELKPLTGNGKYLFPGIRTPNRPMSNNTVLGALRRLGYTSDEMTGHGFRSMACTLLNEQGWNRDAIERQLAHAERNSIRAAYNYAEHLPERRKMMQKWADYLDELTTLR</sequence>
<dbReference type="GO" id="GO:0003677">
    <property type="term" value="F:DNA binding"/>
    <property type="evidence" value="ECO:0007669"/>
    <property type="project" value="UniProtKB-UniRule"/>
</dbReference>
<dbReference type="InterPro" id="IPR053876">
    <property type="entry name" value="Phage_int_M"/>
</dbReference>
<dbReference type="InterPro" id="IPR038488">
    <property type="entry name" value="Integrase_DNA-bd_sf"/>
</dbReference>
<dbReference type="InterPro" id="IPR010998">
    <property type="entry name" value="Integrase_recombinase_N"/>
</dbReference>
<dbReference type="SUPFAM" id="SSF56349">
    <property type="entry name" value="DNA breaking-rejoining enzymes"/>
    <property type="match status" value="1"/>
</dbReference>
<evidence type="ECO:0000256" key="2">
    <source>
        <dbReference type="ARBA" id="ARBA00022908"/>
    </source>
</evidence>
<dbReference type="PANTHER" id="PTHR30629">
    <property type="entry name" value="PROPHAGE INTEGRASE"/>
    <property type="match status" value="1"/>
</dbReference>
<keyword evidence="3 5" id="KW-0238">DNA-binding</keyword>
<protein>
    <submittedName>
        <fullName evidence="8">Prophage CP4-57 integrase</fullName>
    </submittedName>
    <submittedName>
        <fullName evidence="9">Tyrosine-type recombinase/integrase</fullName>
    </submittedName>
</protein>
<dbReference type="InterPro" id="IPR050808">
    <property type="entry name" value="Phage_Integrase"/>
</dbReference>
<evidence type="ECO:0000259" key="7">
    <source>
        <dbReference type="PROSITE" id="PS51900"/>
    </source>
</evidence>
<comment type="similarity">
    <text evidence="1">Belongs to the 'phage' integrase family.</text>
</comment>
<keyword evidence="2" id="KW-0229">DNA integration</keyword>
<dbReference type="EMBL" id="LKAJ01000003">
    <property type="protein sequence ID" value="KRG21867.1"/>
    <property type="molecule type" value="Genomic_DNA"/>
</dbReference>
<evidence type="ECO:0000313" key="10">
    <source>
        <dbReference type="Proteomes" id="UP000051497"/>
    </source>
</evidence>
<organism evidence="8">
    <name type="scientific">Candidatus Berkiella aquae</name>
    <dbReference type="NCBI Taxonomy" id="295108"/>
    <lineage>
        <taxon>Bacteria</taxon>
        <taxon>Pseudomonadati</taxon>
        <taxon>Pseudomonadota</taxon>
        <taxon>Gammaproteobacteria</taxon>
        <taxon>Candidatus Berkiellales</taxon>
        <taxon>Candidatus Berkiellaceae</taxon>
        <taxon>Candidatus Berkiella</taxon>
    </lineage>
</organism>
<dbReference type="RefSeq" id="WP_075065687.1">
    <property type="nucleotide sequence ID" value="NZ_LKAJ02000001.1"/>
</dbReference>
<dbReference type="Pfam" id="PF22022">
    <property type="entry name" value="Phage_int_M"/>
    <property type="match status" value="1"/>
</dbReference>
<keyword evidence="4" id="KW-0233">DNA recombination</keyword>
<reference evidence="9" key="2">
    <citation type="journal article" date="2016" name="Genome Announc.">
        <title>Draft Genome Sequences of Two Novel Amoeba-Resistant Intranuclear Bacteria, 'Candidatus Berkiella cookevillensis' and 'Candidatus Berkiella aquae'.</title>
        <authorList>
            <person name="Mehari Y.T."/>
            <person name="Arivett B.A."/>
            <person name="Farone A.L."/>
            <person name="Gunderson J.H."/>
            <person name="Farone M.B."/>
        </authorList>
    </citation>
    <scope>NUCLEOTIDE SEQUENCE</scope>
    <source>
        <strain evidence="9">HT99</strain>
    </source>
</reference>
<dbReference type="PATRIC" id="fig|1590043.3.peg.1070"/>
<dbReference type="InterPro" id="IPR002104">
    <property type="entry name" value="Integrase_catalytic"/>
</dbReference>
<reference evidence="8" key="1">
    <citation type="submission" date="2015-09" db="EMBL/GenBank/DDBJ databases">
        <title>Draft Genome Sequences of Two Novel Amoeba-resistant Intranuclear Bacteria, Candidatus Berkiella cookevillensis and Candidatus Berkiella aquae.</title>
        <authorList>
            <person name="Mehari Y.T."/>
            <person name="Arivett B.A."/>
            <person name="Farone A.L."/>
            <person name="Gunderson J.H."/>
            <person name="Farone M.B."/>
        </authorList>
    </citation>
    <scope>NUCLEOTIDE SEQUENCE [LARGE SCALE GENOMIC DNA]</scope>
    <source>
        <strain evidence="8">HT99</strain>
    </source>
</reference>
<dbReference type="InterPro" id="IPR025166">
    <property type="entry name" value="Integrase_DNA_bind_dom"/>
</dbReference>
<dbReference type="CDD" id="cd00801">
    <property type="entry name" value="INT_P4_C"/>
    <property type="match status" value="1"/>
</dbReference>
<dbReference type="GO" id="GO:0006310">
    <property type="term" value="P:DNA recombination"/>
    <property type="evidence" value="ECO:0007669"/>
    <property type="project" value="UniProtKB-KW"/>
</dbReference>
<feature type="domain" description="Core-binding (CB)" evidence="7">
    <location>
        <begin position="98"/>
        <end position="179"/>
    </location>
</feature>
<comment type="caution">
    <text evidence="8">The sequence shown here is derived from an EMBL/GenBank/DDBJ whole genome shotgun (WGS) entry which is preliminary data.</text>
</comment>
<gene>
    <name evidence="8" type="primary">intA</name>
    <name evidence="9" type="ORF">HT99x_003290</name>
    <name evidence="8" type="ORF">HT99x_01061</name>
</gene>
<evidence type="ECO:0000256" key="5">
    <source>
        <dbReference type="PROSITE-ProRule" id="PRU01248"/>
    </source>
</evidence>
<evidence type="ECO:0000313" key="9">
    <source>
        <dbReference type="EMBL" id="MCS5710442.1"/>
    </source>
</evidence>
<reference evidence="9" key="3">
    <citation type="submission" date="2021-06" db="EMBL/GenBank/DDBJ databases">
        <title>Genomic Description and Analysis of Intracellular Bacteria, Candidatus Berkiella cookevillensis and Candidatus Berkiella aquae.</title>
        <authorList>
            <person name="Kidane D.T."/>
            <person name="Mehari Y.T."/>
            <person name="Rice F.C."/>
            <person name="Arivett B.A."/>
            <person name="Farone A.L."/>
            <person name="Berk S.G."/>
            <person name="Farone M.B."/>
        </authorList>
    </citation>
    <scope>NUCLEOTIDE SEQUENCE</scope>
    <source>
        <strain evidence="9">HT99</strain>
    </source>
</reference>
<dbReference type="Gene3D" id="1.10.443.10">
    <property type="entry name" value="Intergrase catalytic core"/>
    <property type="match status" value="1"/>
</dbReference>